<reference evidence="2 3" key="1">
    <citation type="journal article" date="2022" name="Int. J. Syst. Evol. Microbiol.">
        <title>Flavobacterium ammonificans sp. nov. and Flavobacterium ammoniigenes sp. nov., ammonifying bacteria isolated from surface river water.</title>
        <authorList>
            <person name="Watanabe K."/>
            <person name="Kitamura T."/>
            <person name="Ogata Y."/>
            <person name="Shindo C."/>
            <person name="Suda W."/>
        </authorList>
    </citation>
    <scope>NUCLEOTIDE SEQUENCE [LARGE SCALE GENOMIC DNA]</scope>
    <source>
        <strain evidence="2 3">GENT11</strain>
    </source>
</reference>
<evidence type="ECO:0008006" key="4">
    <source>
        <dbReference type="Google" id="ProtNLM"/>
    </source>
</evidence>
<dbReference type="RefSeq" id="WP_229330640.1">
    <property type="nucleotide sequence ID" value="NZ_AP025183.1"/>
</dbReference>
<reference evidence="2 3" key="2">
    <citation type="journal article" date="2022" name="Microorganisms">
        <title>Complete Genome Sequences of Two Flavobacterium ammonificans Strains and a Flavobacterium ammoniigenes Strain of Ammonifying Bacterioplankton Isolated from Surface River Water.</title>
        <authorList>
            <person name="Suda W."/>
            <person name="Ogata Y."/>
            <person name="Shindo C."/>
            <person name="Watanabe K."/>
        </authorList>
    </citation>
    <scope>NUCLEOTIDE SEQUENCE [LARGE SCALE GENOMIC DNA]</scope>
    <source>
        <strain evidence="2 3">GENT11</strain>
    </source>
</reference>
<keyword evidence="1" id="KW-0732">Signal</keyword>
<dbReference type="EMBL" id="AP025183">
    <property type="protein sequence ID" value="BDB52054.1"/>
    <property type="molecule type" value="Genomic_DNA"/>
</dbReference>
<evidence type="ECO:0000256" key="1">
    <source>
        <dbReference type="SAM" id="SignalP"/>
    </source>
</evidence>
<organism evidence="2 3">
    <name type="scientific">Flavobacterium ammonificans</name>
    <dbReference type="NCBI Taxonomy" id="1751056"/>
    <lineage>
        <taxon>Bacteria</taxon>
        <taxon>Pseudomonadati</taxon>
        <taxon>Bacteroidota</taxon>
        <taxon>Flavobacteriia</taxon>
        <taxon>Flavobacteriales</taxon>
        <taxon>Flavobacteriaceae</taxon>
        <taxon>Flavobacterium</taxon>
    </lineage>
</organism>
<feature type="signal peptide" evidence="1">
    <location>
        <begin position="1"/>
        <end position="21"/>
    </location>
</feature>
<accession>A0ABM7UXD9</accession>
<dbReference type="Proteomes" id="UP001319865">
    <property type="component" value="Chromosome"/>
</dbReference>
<protein>
    <recommendedName>
        <fullName evidence="4">Outer membrane protein beta-barrel domain-containing protein</fullName>
    </recommendedName>
</protein>
<sequence>MKHLNKIVTAVMLVIGLNSFAQDSKNPWTVSFGVNAIDTRTSATGGNNWLDYHVSHPFQVKQNWNTLPTVSYIGVSKYIGDNFSFGVTGSANRISKFVTFNPTSPDRDARNYVVTNPGDLSYYGLDTFLRYSFQSLIKSKSFEPTASFGAGYSFLGDSSYGTLNTGIGVTYWMTENLGFELASTYKKSFGERAIADMPDAPSFLQHSFGLVFKFGETK</sequence>
<proteinExistence type="predicted"/>
<evidence type="ECO:0000313" key="3">
    <source>
        <dbReference type="Proteomes" id="UP001319865"/>
    </source>
</evidence>
<gene>
    <name evidence="2" type="ORF">GENT11_03660</name>
</gene>
<name>A0ABM7UXD9_9FLAO</name>
<keyword evidence="3" id="KW-1185">Reference proteome</keyword>
<feature type="chain" id="PRO_5047198465" description="Outer membrane protein beta-barrel domain-containing protein" evidence="1">
    <location>
        <begin position="22"/>
        <end position="218"/>
    </location>
</feature>
<evidence type="ECO:0000313" key="2">
    <source>
        <dbReference type="EMBL" id="BDB52054.1"/>
    </source>
</evidence>